<gene>
    <name evidence="2" type="ORF">BIW11_02973</name>
</gene>
<organism evidence="2 3">
    <name type="scientific">Tropilaelaps mercedesae</name>
    <dbReference type="NCBI Taxonomy" id="418985"/>
    <lineage>
        <taxon>Eukaryota</taxon>
        <taxon>Metazoa</taxon>
        <taxon>Ecdysozoa</taxon>
        <taxon>Arthropoda</taxon>
        <taxon>Chelicerata</taxon>
        <taxon>Arachnida</taxon>
        <taxon>Acari</taxon>
        <taxon>Parasitiformes</taxon>
        <taxon>Mesostigmata</taxon>
        <taxon>Gamasina</taxon>
        <taxon>Dermanyssoidea</taxon>
        <taxon>Laelapidae</taxon>
        <taxon>Tropilaelaps</taxon>
    </lineage>
</organism>
<dbReference type="Proteomes" id="UP000192247">
    <property type="component" value="Unassembled WGS sequence"/>
</dbReference>
<evidence type="ECO:0000256" key="1">
    <source>
        <dbReference type="SAM" id="MobiDB-lite"/>
    </source>
</evidence>
<name>A0A1V9XU15_9ACAR</name>
<dbReference type="EMBL" id="MNPL01004077">
    <property type="protein sequence ID" value="OQR76987.1"/>
    <property type="molecule type" value="Genomic_DNA"/>
</dbReference>
<feature type="compositionally biased region" description="Basic and acidic residues" evidence="1">
    <location>
        <begin position="9"/>
        <end position="28"/>
    </location>
</feature>
<evidence type="ECO:0000313" key="2">
    <source>
        <dbReference type="EMBL" id="OQR76987.1"/>
    </source>
</evidence>
<keyword evidence="3" id="KW-1185">Reference proteome</keyword>
<dbReference type="AlphaFoldDB" id="A0A1V9XU15"/>
<evidence type="ECO:0000313" key="3">
    <source>
        <dbReference type="Proteomes" id="UP000192247"/>
    </source>
</evidence>
<sequence>MQIVIMPEKNARGQEAKDVNEVEQDMKSTTRRRNRGAIHFRLCILVAHTEHPVGETLGRQLGRLCVGRQHKHTSMVVGKIGGAWWT</sequence>
<feature type="region of interest" description="Disordered" evidence="1">
    <location>
        <begin position="1"/>
        <end position="31"/>
    </location>
</feature>
<comment type="caution">
    <text evidence="2">The sequence shown here is derived from an EMBL/GenBank/DDBJ whole genome shotgun (WGS) entry which is preliminary data.</text>
</comment>
<reference evidence="2 3" key="1">
    <citation type="journal article" date="2017" name="Gigascience">
        <title>Draft genome of the honey bee ectoparasitic mite, Tropilaelaps mercedesae, is shaped by the parasitic life history.</title>
        <authorList>
            <person name="Dong X."/>
            <person name="Armstrong S.D."/>
            <person name="Xia D."/>
            <person name="Makepeace B.L."/>
            <person name="Darby A.C."/>
            <person name="Kadowaki T."/>
        </authorList>
    </citation>
    <scope>NUCLEOTIDE SEQUENCE [LARGE SCALE GENOMIC DNA]</scope>
    <source>
        <strain evidence="2">Wuxi-XJTLU</strain>
    </source>
</reference>
<dbReference type="InParanoid" id="A0A1V9XU15"/>
<protein>
    <submittedName>
        <fullName evidence="2">Uncharacterized protein</fullName>
    </submittedName>
</protein>
<proteinExistence type="predicted"/>
<accession>A0A1V9XU15</accession>